<evidence type="ECO:0000313" key="9">
    <source>
        <dbReference type="EMBL" id="OJF10637.1"/>
    </source>
</evidence>
<sequence>MEAQRSGGCRVRTRSSWRYPARIVPLAFLGAIAVGTALMMLPAARAEPGHAPFVTALFTATSAVCVTGLSVVDTPTYWSGFGLALITVLSQIGGFGIMTLATLLSLLVSRRLRLRSRLLAQAESSGLLGGNVGGILVRVALVMFVSEAVISVVLTLRFWLGYDYPFGRAVWEAVFHAVQAFNNAGFALYPDSLVRFVGDWWICLPLALGVLAGSIGFPVLFELGREWRTPGCWSTHTRLTVWGTVLLSGTGFLLFLAFEWSNPGTLGPLSTPAKVLAAFTQDVMTRSGGFNSIDMGDMNAETVAATNAMMFIGGGSASTAGGIKVTTFLLLAFVIWAEVRGEPDVVIHKRRIAEETQRQAMTVALLGVALVAVGTLALIMLTDDVPFDRALFEVTSAFATVGLSTGITAGLPPSAQVVLVILMYVGRVGTIAVGTAIALNTRRRHYRYPEERPLVG</sequence>
<feature type="transmembrane region" description="Helical" evidence="8">
    <location>
        <begin position="319"/>
        <end position="339"/>
    </location>
</feature>
<feature type="transmembrane region" description="Helical" evidence="8">
    <location>
        <begin position="78"/>
        <end position="108"/>
    </location>
</feature>
<name>A0A1K0FCS8_9ACTN</name>
<dbReference type="GO" id="GO:0005886">
    <property type="term" value="C:plasma membrane"/>
    <property type="evidence" value="ECO:0007669"/>
    <property type="project" value="UniProtKB-SubCell"/>
</dbReference>
<evidence type="ECO:0000256" key="6">
    <source>
        <dbReference type="ARBA" id="ARBA00023065"/>
    </source>
</evidence>
<comment type="subcellular location">
    <subcellularLocation>
        <location evidence="1">Cell membrane</location>
        <topology evidence="1">Multi-pass membrane protein</topology>
    </subcellularLocation>
</comment>
<dbReference type="PANTHER" id="PTHR32024">
    <property type="entry name" value="TRK SYSTEM POTASSIUM UPTAKE PROTEIN TRKG-RELATED"/>
    <property type="match status" value="1"/>
</dbReference>
<organism evidence="9 10">
    <name type="scientific">Couchioplanes caeruleus subsp. caeruleus</name>
    <dbReference type="NCBI Taxonomy" id="56427"/>
    <lineage>
        <taxon>Bacteria</taxon>
        <taxon>Bacillati</taxon>
        <taxon>Actinomycetota</taxon>
        <taxon>Actinomycetes</taxon>
        <taxon>Micromonosporales</taxon>
        <taxon>Micromonosporaceae</taxon>
        <taxon>Couchioplanes</taxon>
    </lineage>
</organism>
<keyword evidence="6" id="KW-0406">Ion transport</keyword>
<evidence type="ECO:0000256" key="8">
    <source>
        <dbReference type="SAM" id="Phobius"/>
    </source>
</evidence>
<feature type="transmembrane region" description="Helical" evidence="8">
    <location>
        <begin position="241"/>
        <end position="258"/>
    </location>
</feature>
<dbReference type="GO" id="GO:0008324">
    <property type="term" value="F:monoatomic cation transmembrane transporter activity"/>
    <property type="evidence" value="ECO:0007669"/>
    <property type="project" value="InterPro"/>
</dbReference>
<keyword evidence="10" id="KW-1185">Reference proteome</keyword>
<evidence type="ECO:0000256" key="2">
    <source>
        <dbReference type="ARBA" id="ARBA00022448"/>
    </source>
</evidence>
<proteinExistence type="predicted"/>
<evidence type="ECO:0000256" key="7">
    <source>
        <dbReference type="ARBA" id="ARBA00023136"/>
    </source>
</evidence>
<keyword evidence="3" id="KW-1003">Cell membrane</keyword>
<evidence type="ECO:0000256" key="3">
    <source>
        <dbReference type="ARBA" id="ARBA00022475"/>
    </source>
</evidence>
<keyword evidence="4 8" id="KW-0812">Transmembrane</keyword>
<evidence type="ECO:0000256" key="4">
    <source>
        <dbReference type="ARBA" id="ARBA00022692"/>
    </source>
</evidence>
<dbReference type="PANTHER" id="PTHR32024:SF1">
    <property type="entry name" value="KTR SYSTEM POTASSIUM UPTAKE PROTEIN B"/>
    <property type="match status" value="1"/>
</dbReference>
<feature type="transmembrane region" description="Helical" evidence="8">
    <location>
        <begin position="23"/>
        <end position="41"/>
    </location>
</feature>
<comment type="caution">
    <text evidence="9">The sequence shown here is derived from an EMBL/GenBank/DDBJ whole genome shotgun (WGS) entry which is preliminary data.</text>
</comment>
<reference evidence="9 10" key="1">
    <citation type="submission" date="2016-09" db="EMBL/GenBank/DDBJ databases">
        <title>Couchioplanes caeruleus draft genome sequence.</title>
        <authorList>
            <person name="Sheehan J."/>
            <person name="Caffrey P."/>
        </authorList>
    </citation>
    <scope>NUCLEOTIDE SEQUENCE [LARGE SCALE GENOMIC DNA]</scope>
    <source>
        <strain evidence="9 10">DSM 43634</strain>
    </source>
</reference>
<dbReference type="InterPro" id="IPR003445">
    <property type="entry name" value="Cat_transpt"/>
</dbReference>
<keyword evidence="2" id="KW-0813">Transport</keyword>
<evidence type="ECO:0000256" key="1">
    <source>
        <dbReference type="ARBA" id="ARBA00004651"/>
    </source>
</evidence>
<accession>A0A1K0FCS8</accession>
<dbReference type="GO" id="GO:0030001">
    <property type="term" value="P:metal ion transport"/>
    <property type="evidence" value="ECO:0007669"/>
    <property type="project" value="UniProtKB-ARBA"/>
</dbReference>
<evidence type="ECO:0000256" key="5">
    <source>
        <dbReference type="ARBA" id="ARBA00022989"/>
    </source>
</evidence>
<feature type="transmembrane region" description="Helical" evidence="8">
    <location>
        <begin position="417"/>
        <end position="439"/>
    </location>
</feature>
<feature type="transmembrane region" description="Helical" evidence="8">
    <location>
        <begin position="135"/>
        <end position="160"/>
    </location>
</feature>
<dbReference type="Pfam" id="PF02386">
    <property type="entry name" value="TrkH"/>
    <property type="match status" value="1"/>
</dbReference>
<protein>
    <submittedName>
        <fullName evidence="9">ATPase</fullName>
    </submittedName>
</protein>
<dbReference type="Proteomes" id="UP000182486">
    <property type="component" value="Unassembled WGS sequence"/>
</dbReference>
<dbReference type="AlphaFoldDB" id="A0A1K0FCS8"/>
<dbReference type="EMBL" id="MEIA01000468">
    <property type="protein sequence ID" value="OJF10637.1"/>
    <property type="molecule type" value="Genomic_DNA"/>
</dbReference>
<evidence type="ECO:0000313" key="10">
    <source>
        <dbReference type="Proteomes" id="UP000182486"/>
    </source>
</evidence>
<feature type="transmembrane region" description="Helical" evidence="8">
    <location>
        <begin position="360"/>
        <end position="381"/>
    </location>
</feature>
<keyword evidence="7 8" id="KW-0472">Membrane</keyword>
<gene>
    <name evidence="9" type="ORF">BG844_30945</name>
</gene>
<keyword evidence="5 8" id="KW-1133">Transmembrane helix</keyword>
<feature type="transmembrane region" description="Helical" evidence="8">
    <location>
        <begin position="198"/>
        <end position="221"/>
    </location>
</feature>